<evidence type="ECO:0000256" key="10">
    <source>
        <dbReference type="ARBA" id="ARBA00026124"/>
    </source>
</evidence>
<dbReference type="Pfam" id="PF19303">
    <property type="entry name" value="Anticodon_3"/>
    <property type="match status" value="1"/>
</dbReference>
<dbReference type="KEGG" id="spu:577149"/>
<comment type="similarity">
    <text evidence="14">Belongs to the class-I aminoacyl-tRNA synthetase family.</text>
</comment>
<evidence type="ECO:0000256" key="7">
    <source>
        <dbReference type="ARBA" id="ARBA00022946"/>
    </source>
</evidence>
<keyword evidence="4 14" id="KW-0547">Nucleotide-binding</keyword>
<dbReference type="PRINTS" id="PR01041">
    <property type="entry name" value="TRNASYNTHMET"/>
</dbReference>
<dbReference type="InterPro" id="IPR015413">
    <property type="entry name" value="Methionyl/Leucyl_tRNA_Synth"/>
</dbReference>
<dbReference type="OMA" id="NMFLPDR"/>
<evidence type="ECO:0000256" key="1">
    <source>
        <dbReference type="ARBA" id="ARBA00004305"/>
    </source>
</evidence>
<sequence>MMMMMRGYLSLRRSLLHLEGCRSHLIPRYLHSNVTQRSLVRDNDGNQAPVSKRSPFFTTPIFYVNAKPHIGHLYSACLADAAHRWQRILKAPDSIFATGTDEHGLKVQKAARTAGKEPLTFCNEVSHEFRRLFEMCNIGYTDFIRTTEERHHTAVHEFWTSLREKGFIYKGEYEGWYSVTDESFLTTSQIQEIDRGDGTTIKVSLESGNVVEWTSETNYMFRLSAFRDKLLRWLDDNPSAVQPAKFHSIVRHWLNEGIQDLSVSRQRDRLGWGIPVPDDPSQTIYVWMDALVNYLTVSGYPDRTHLWPPTHIVGKDILKFHAIYWPAFLMAADISPPASVICHSHWTRDSFKMSKSKGNVIDPFDRAAHFTTDGLRYFLLREGVLHSDGDYSDMKVSALLNAELADTYGNLLSRVAAPTLNPQQVFPVLDSNLFPSRPGQSTTARTTDEDYLLVESVKRLPDIVGEHYEQFLFYRGLEEIMTCLRMANAFVQRHEPWNLTKNPIDRPWLDSIIHVTMETLRVCGILTQPIVPDLTDRLLTKIGVEKMERSWEQLKCFEALEGDDREGYGGRGLSGDSSVLFSRLKTESRR</sequence>
<dbReference type="InterPro" id="IPR041872">
    <property type="entry name" value="Anticodon_Met"/>
</dbReference>
<dbReference type="RefSeq" id="XP_030837512.1">
    <property type="nucleotide sequence ID" value="XM_030981652.1"/>
</dbReference>
<evidence type="ECO:0000256" key="6">
    <source>
        <dbReference type="ARBA" id="ARBA00022917"/>
    </source>
</evidence>
<dbReference type="CDD" id="cd00814">
    <property type="entry name" value="MetRS_core"/>
    <property type="match status" value="1"/>
</dbReference>
<dbReference type="GO" id="GO:0005739">
    <property type="term" value="C:mitochondrion"/>
    <property type="evidence" value="ECO:0000318"/>
    <property type="project" value="GO_Central"/>
</dbReference>
<dbReference type="GO" id="GO:0006431">
    <property type="term" value="P:methionyl-tRNA aminoacylation"/>
    <property type="evidence" value="ECO:0000318"/>
    <property type="project" value="GO_Central"/>
</dbReference>
<comment type="subcellular location">
    <subcellularLocation>
        <location evidence="1">Mitochondrion matrix</location>
    </subcellularLocation>
</comment>
<reference evidence="18" key="1">
    <citation type="submission" date="2015-02" db="EMBL/GenBank/DDBJ databases">
        <title>Genome sequencing for Strongylocentrotus purpuratus.</title>
        <authorList>
            <person name="Murali S."/>
            <person name="Liu Y."/>
            <person name="Vee V."/>
            <person name="English A."/>
            <person name="Wang M."/>
            <person name="Skinner E."/>
            <person name="Han Y."/>
            <person name="Muzny D.M."/>
            <person name="Worley K.C."/>
            <person name="Gibbs R.A."/>
        </authorList>
    </citation>
    <scope>NUCLEOTIDE SEQUENCE</scope>
</reference>
<organism evidence="17 18">
    <name type="scientific">Strongylocentrotus purpuratus</name>
    <name type="common">Purple sea urchin</name>
    <dbReference type="NCBI Taxonomy" id="7668"/>
    <lineage>
        <taxon>Eukaryota</taxon>
        <taxon>Metazoa</taxon>
        <taxon>Echinodermata</taxon>
        <taxon>Eleutherozoa</taxon>
        <taxon>Echinozoa</taxon>
        <taxon>Echinoidea</taxon>
        <taxon>Euechinoidea</taxon>
        <taxon>Echinacea</taxon>
        <taxon>Camarodonta</taxon>
        <taxon>Echinidea</taxon>
        <taxon>Strongylocentrotidae</taxon>
        <taxon>Strongylocentrotus</taxon>
    </lineage>
</organism>
<evidence type="ECO:0000313" key="17">
    <source>
        <dbReference type="EnsemblMetazoa" id="XP_030837512"/>
    </source>
</evidence>
<evidence type="ECO:0000259" key="15">
    <source>
        <dbReference type="Pfam" id="PF09334"/>
    </source>
</evidence>
<dbReference type="InterPro" id="IPR023457">
    <property type="entry name" value="Met-tRNA_synth_2"/>
</dbReference>
<dbReference type="GeneID" id="577149"/>
<keyword evidence="3 14" id="KW-0436">Ligase</keyword>
<dbReference type="SUPFAM" id="SSF52374">
    <property type="entry name" value="Nucleotidylyl transferase"/>
    <property type="match status" value="1"/>
</dbReference>
<dbReference type="Gene3D" id="1.10.730.10">
    <property type="entry name" value="Isoleucyl-tRNA Synthetase, Domain 1"/>
    <property type="match status" value="1"/>
</dbReference>
<dbReference type="FunFam" id="2.170.220.10:FF:000001">
    <property type="entry name" value="methionine--tRNA ligase, mitochondrial"/>
    <property type="match status" value="1"/>
</dbReference>
<reference evidence="17" key="2">
    <citation type="submission" date="2021-01" db="UniProtKB">
        <authorList>
            <consortium name="EnsemblMetazoa"/>
        </authorList>
    </citation>
    <scope>IDENTIFICATION</scope>
</reference>
<dbReference type="Proteomes" id="UP000007110">
    <property type="component" value="Unassembled WGS sequence"/>
</dbReference>
<dbReference type="NCBIfam" id="TIGR00398">
    <property type="entry name" value="metG"/>
    <property type="match status" value="1"/>
</dbReference>
<name>A0A7M7NJP0_STRPU</name>
<dbReference type="InterPro" id="IPR014758">
    <property type="entry name" value="Met-tRNA_synth"/>
</dbReference>
<keyword evidence="5 14" id="KW-0067">ATP-binding</keyword>
<dbReference type="GO" id="GO:0005524">
    <property type="term" value="F:ATP binding"/>
    <property type="evidence" value="ECO:0007669"/>
    <property type="project" value="UniProtKB-KW"/>
</dbReference>
<keyword evidence="6 14" id="KW-0648">Protein biosynthesis</keyword>
<evidence type="ECO:0000256" key="5">
    <source>
        <dbReference type="ARBA" id="ARBA00022840"/>
    </source>
</evidence>
<proteinExistence type="inferred from homology"/>
<dbReference type="PANTHER" id="PTHR43326">
    <property type="entry name" value="METHIONYL-TRNA SYNTHETASE"/>
    <property type="match status" value="1"/>
</dbReference>
<evidence type="ECO:0000256" key="12">
    <source>
        <dbReference type="ARBA" id="ARBA00030331"/>
    </source>
</evidence>
<keyword evidence="9 14" id="KW-0030">Aminoacyl-tRNA synthetase</keyword>
<evidence type="ECO:0000256" key="11">
    <source>
        <dbReference type="ARBA" id="ARBA00029831"/>
    </source>
</evidence>
<keyword evidence="8" id="KW-0496">Mitochondrion</keyword>
<dbReference type="CTD" id="92935"/>
<dbReference type="InterPro" id="IPR014729">
    <property type="entry name" value="Rossmann-like_a/b/a_fold"/>
</dbReference>
<evidence type="ECO:0000256" key="14">
    <source>
        <dbReference type="RuleBase" id="RU363039"/>
    </source>
</evidence>
<feature type="domain" description="Methionyl/Leucyl tRNA synthetase" evidence="15">
    <location>
        <begin position="57"/>
        <end position="415"/>
    </location>
</feature>
<dbReference type="EC" id="6.1.1.10" evidence="2"/>
<keyword evidence="18" id="KW-1185">Reference proteome</keyword>
<feature type="domain" description="Methionyl-tRNA synthetase anticodon-binding" evidence="16">
    <location>
        <begin position="447"/>
        <end position="553"/>
    </location>
</feature>
<dbReference type="OrthoDB" id="5844513at2759"/>
<dbReference type="PANTHER" id="PTHR43326:SF1">
    <property type="entry name" value="METHIONINE--TRNA LIGASE, MITOCHONDRIAL"/>
    <property type="match status" value="1"/>
</dbReference>
<accession>A0A7M7NJP0</accession>
<evidence type="ECO:0000256" key="13">
    <source>
        <dbReference type="ARBA" id="ARBA00047364"/>
    </source>
</evidence>
<keyword evidence="7" id="KW-0809">Transit peptide</keyword>
<dbReference type="AlphaFoldDB" id="A0A7M7NJP0"/>
<evidence type="ECO:0000259" key="16">
    <source>
        <dbReference type="Pfam" id="PF19303"/>
    </source>
</evidence>
<dbReference type="InterPro" id="IPR009080">
    <property type="entry name" value="tRNAsynth_Ia_anticodon-bd"/>
</dbReference>
<dbReference type="FunFam" id="1.10.730.10:FF:000022">
    <property type="entry name" value="Methionyl-tRNA synthetase 2, mitochondrial"/>
    <property type="match status" value="1"/>
</dbReference>
<dbReference type="InterPro" id="IPR033911">
    <property type="entry name" value="MetRS_core"/>
</dbReference>
<evidence type="ECO:0000256" key="9">
    <source>
        <dbReference type="ARBA" id="ARBA00023146"/>
    </source>
</evidence>
<dbReference type="SUPFAM" id="SSF47323">
    <property type="entry name" value="Anticodon-binding domain of a subclass of class I aminoacyl-tRNA synthetases"/>
    <property type="match status" value="1"/>
</dbReference>
<comment type="catalytic activity">
    <reaction evidence="13">
        <text>tRNA(Met) + L-methionine + ATP = L-methionyl-tRNA(Met) + AMP + diphosphate</text>
        <dbReference type="Rhea" id="RHEA:13481"/>
        <dbReference type="Rhea" id="RHEA-COMP:9667"/>
        <dbReference type="Rhea" id="RHEA-COMP:9698"/>
        <dbReference type="ChEBI" id="CHEBI:30616"/>
        <dbReference type="ChEBI" id="CHEBI:33019"/>
        <dbReference type="ChEBI" id="CHEBI:57844"/>
        <dbReference type="ChEBI" id="CHEBI:78442"/>
        <dbReference type="ChEBI" id="CHEBI:78530"/>
        <dbReference type="ChEBI" id="CHEBI:456215"/>
        <dbReference type="EC" id="6.1.1.10"/>
    </reaction>
</comment>
<dbReference type="GO" id="GO:0005759">
    <property type="term" value="C:mitochondrial matrix"/>
    <property type="evidence" value="ECO:0007669"/>
    <property type="project" value="UniProtKB-SubCell"/>
</dbReference>
<evidence type="ECO:0000256" key="3">
    <source>
        <dbReference type="ARBA" id="ARBA00022598"/>
    </source>
</evidence>
<evidence type="ECO:0000313" key="18">
    <source>
        <dbReference type="Proteomes" id="UP000007110"/>
    </source>
</evidence>
<dbReference type="FunCoup" id="A0A7M7NJP0">
    <property type="interactions" value="916"/>
</dbReference>
<dbReference type="GO" id="GO:0004825">
    <property type="term" value="F:methionine-tRNA ligase activity"/>
    <property type="evidence" value="ECO:0000318"/>
    <property type="project" value="GO_Central"/>
</dbReference>
<evidence type="ECO:0000256" key="4">
    <source>
        <dbReference type="ARBA" id="ARBA00022741"/>
    </source>
</evidence>
<dbReference type="CDD" id="cd07957">
    <property type="entry name" value="Anticodon_Ia_Met"/>
    <property type="match status" value="1"/>
</dbReference>
<dbReference type="Gene3D" id="3.40.50.620">
    <property type="entry name" value="HUPs"/>
    <property type="match status" value="1"/>
</dbReference>
<evidence type="ECO:0000256" key="2">
    <source>
        <dbReference type="ARBA" id="ARBA00012838"/>
    </source>
</evidence>
<dbReference type="InParanoid" id="A0A7M7NJP0"/>
<evidence type="ECO:0000256" key="8">
    <source>
        <dbReference type="ARBA" id="ARBA00023128"/>
    </source>
</evidence>
<dbReference type="EnsemblMetazoa" id="XM_030981652">
    <property type="protein sequence ID" value="XP_030837512"/>
    <property type="gene ID" value="LOC577149"/>
</dbReference>
<dbReference type="Pfam" id="PF09334">
    <property type="entry name" value="tRNA-synt_1g"/>
    <property type="match status" value="1"/>
</dbReference>
<protein>
    <recommendedName>
        <fullName evidence="10">Methionine--tRNA ligase, mitochondrial</fullName>
        <ecNumber evidence="2">6.1.1.10</ecNumber>
    </recommendedName>
    <alternativeName>
        <fullName evidence="11">Methionyl-tRNA synthetase 2</fullName>
    </alternativeName>
    <alternativeName>
        <fullName evidence="12">Mitochondrial methionyl-tRNA synthetase</fullName>
    </alternativeName>
</protein>
<dbReference type="Gene3D" id="2.170.220.10">
    <property type="match status" value="1"/>
</dbReference>